<proteinExistence type="evidence at transcript level"/>
<evidence type="ECO:0000256" key="1">
    <source>
        <dbReference type="SAM" id="MobiDB-lite"/>
    </source>
</evidence>
<evidence type="ECO:0000313" key="2">
    <source>
        <dbReference type="EMBL" id="BAK05548.1"/>
    </source>
</evidence>
<feature type="region of interest" description="Disordered" evidence="1">
    <location>
        <begin position="1"/>
        <end position="20"/>
    </location>
</feature>
<dbReference type="AlphaFoldDB" id="F2EDX6"/>
<reference evidence="2" key="1">
    <citation type="journal article" date="2011" name="Plant Physiol.">
        <title>Comprehensive sequence analysis of 24,783 barley full-length cDNAs derived from 12 clone libraries.</title>
        <authorList>
            <person name="Matsumoto T."/>
            <person name="Tanaka T."/>
            <person name="Sakai H."/>
            <person name="Amano N."/>
            <person name="Kanamori H."/>
            <person name="Kurita K."/>
            <person name="Kikuta A."/>
            <person name="Kamiya K."/>
            <person name="Yamamoto M."/>
            <person name="Ikawa H."/>
            <person name="Fujii N."/>
            <person name="Hori K."/>
            <person name="Itoh T."/>
            <person name="Sato K."/>
        </authorList>
    </citation>
    <scope>NUCLEOTIDE SEQUENCE</scope>
    <source>
        <tissue evidence="2">Flower</tissue>
    </source>
</reference>
<protein>
    <submittedName>
        <fullName evidence="2">Predicted protein</fullName>
    </submittedName>
</protein>
<dbReference type="EMBL" id="AK374351">
    <property type="protein sequence ID" value="BAK05548.1"/>
    <property type="molecule type" value="mRNA"/>
</dbReference>
<sequence length="20" mass="2129">MIQTSGLMDDDECPAPDGSF</sequence>
<organism evidence="2">
    <name type="scientific">Hordeum vulgare subsp. vulgare</name>
    <name type="common">Domesticated barley</name>
    <dbReference type="NCBI Taxonomy" id="112509"/>
    <lineage>
        <taxon>Eukaryota</taxon>
        <taxon>Viridiplantae</taxon>
        <taxon>Streptophyta</taxon>
        <taxon>Embryophyta</taxon>
        <taxon>Tracheophyta</taxon>
        <taxon>Spermatophyta</taxon>
        <taxon>Magnoliopsida</taxon>
        <taxon>Liliopsida</taxon>
        <taxon>Poales</taxon>
        <taxon>Poaceae</taxon>
        <taxon>BOP clade</taxon>
        <taxon>Pooideae</taxon>
        <taxon>Triticodae</taxon>
        <taxon>Triticeae</taxon>
        <taxon>Hordeinae</taxon>
        <taxon>Hordeum</taxon>
    </lineage>
</organism>
<name>F2EDX6_HORVV</name>
<accession>F2EDX6</accession>